<dbReference type="PROSITE" id="PS00678">
    <property type="entry name" value="WD_REPEATS_1"/>
    <property type="match status" value="1"/>
</dbReference>
<evidence type="ECO:0000313" key="4">
    <source>
        <dbReference type="EMBL" id="QJW93719.1"/>
    </source>
</evidence>
<dbReference type="InterPro" id="IPR020472">
    <property type="entry name" value="WD40_PAC1"/>
</dbReference>
<sequence length="304" mass="32093">MIVIRAAQDIINGVAFSPDGRLIAAACADGWLKVWDAARVGTGDPLWVDQFHGLSTSHVQFSPDGKLIFVSGSHGAGVWTTATGPPGAALPSTRSARGPASVVVCSRDGQFVAWAGGFRGSTNRIAVARIKPRGFHKSFSGHDDEIGILAASPDGLISGSADRKIRFWTWASGHLYHELSLRGFVRTLAVAPGGEWLAGSCAKSILLWPLHRSTGVKHARPGKPRELRGHTKRVSCVEFATDGATLVSAGDDGTLRLWDVATGAERRVLDPGLGALHWLAFAPDGLTLAFTSDKGHLGVLDLDG</sequence>
<dbReference type="InterPro" id="IPR036322">
    <property type="entry name" value="WD40_repeat_dom_sf"/>
</dbReference>
<evidence type="ECO:0000256" key="3">
    <source>
        <dbReference type="PROSITE-ProRule" id="PRU00221"/>
    </source>
</evidence>
<dbReference type="Pfam" id="PF00400">
    <property type="entry name" value="WD40"/>
    <property type="match status" value="3"/>
</dbReference>
<dbReference type="Gene3D" id="2.130.10.10">
    <property type="entry name" value="YVTN repeat-like/Quinoprotein amine dehydrogenase"/>
    <property type="match status" value="3"/>
</dbReference>
<evidence type="ECO:0000313" key="5">
    <source>
        <dbReference type="Proteomes" id="UP000503447"/>
    </source>
</evidence>
<dbReference type="InterPro" id="IPR011659">
    <property type="entry name" value="WD40"/>
</dbReference>
<reference evidence="5" key="1">
    <citation type="submission" date="2020-05" db="EMBL/GenBank/DDBJ databases">
        <title>Frigoriglobus tundricola gen. nov., sp. nov., a psychrotolerant cellulolytic planctomycete of the family Gemmataceae with two divergent copies of 16S rRNA gene.</title>
        <authorList>
            <person name="Kulichevskaya I.S."/>
            <person name="Ivanova A.A."/>
            <person name="Naumoff D.G."/>
            <person name="Beletsky A.V."/>
            <person name="Rijpstra W.I.C."/>
            <person name="Sinninghe Damste J.S."/>
            <person name="Mardanov A.V."/>
            <person name="Ravin N.V."/>
            <person name="Dedysh S.N."/>
        </authorList>
    </citation>
    <scope>NUCLEOTIDE SEQUENCE [LARGE SCALE GENOMIC DNA]</scope>
    <source>
        <strain evidence="5">PL17</strain>
    </source>
</reference>
<dbReference type="InterPro" id="IPR019775">
    <property type="entry name" value="WD40_repeat_CS"/>
</dbReference>
<feature type="repeat" description="WD" evidence="3">
    <location>
        <begin position="227"/>
        <end position="268"/>
    </location>
</feature>
<dbReference type="PANTHER" id="PTHR19848">
    <property type="entry name" value="WD40 REPEAT PROTEIN"/>
    <property type="match status" value="1"/>
</dbReference>
<gene>
    <name evidence="4" type="ORF">FTUN_1230</name>
</gene>
<feature type="repeat" description="WD" evidence="3">
    <location>
        <begin position="4"/>
        <end position="36"/>
    </location>
</feature>
<keyword evidence="1 3" id="KW-0853">WD repeat</keyword>
<dbReference type="PANTHER" id="PTHR19848:SF8">
    <property type="entry name" value="F-BOX AND WD REPEAT DOMAIN CONTAINING 7"/>
    <property type="match status" value="1"/>
</dbReference>
<dbReference type="InterPro" id="IPR001680">
    <property type="entry name" value="WD40_rpt"/>
</dbReference>
<dbReference type="AlphaFoldDB" id="A0A6M5YI17"/>
<keyword evidence="5" id="KW-1185">Reference proteome</keyword>
<dbReference type="SUPFAM" id="SSF50978">
    <property type="entry name" value="WD40 repeat-like"/>
    <property type="match status" value="1"/>
</dbReference>
<dbReference type="SMART" id="SM00320">
    <property type="entry name" value="WD40"/>
    <property type="match status" value="6"/>
</dbReference>
<dbReference type="Pfam" id="PF07676">
    <property type="entry name" value="PD40"/>
    <property type="match status" value="1"/>
</dbReference>
<dbReference type="PROSITE" id="PS50294">
    <property type="entry name" value="WD_REPEATS_REGION"/>
    <property type="match status" value="3"/>
</dbReference>
<dbReference type="PROSITE" id="PS50082">
    <property type="entry name" value="WD_REPEATS_2"/>
    <property type="match status" value="3"/>
</dbReference>
<dbReference type="InterPro" id="IPR015943">
    <property type="entry name" value="WD40/YVTN_repeat-like_dom_sf"/>
</dbReference>
<name>A0A6M5YI17_9BACT</name>
<accession>A0A6M5YI17</accession>
<dbReference type="Proteomes" id="UP000503447">
    <property type="component" value="Chromosome"/>
</dbReference>
<dbReference type="EMBL" id="CP053452">
    <property type="protein sequence ID" value="QJW93719.1"/>
    <property type="molecule type" value="Genomic_DNA"/>
</dbReference>
<proteinExistence type="predicted"/>
<dbReference type="RefSeq" id="WP_171469871.1">
    <property type="nucleotide sequence ID" value="NZ_CP053452.2"/>
</dbReference>
<dbReference type="KEGG" id="ftj:FTUN_1230"/>
<organism evidence="4 5">
    <name type="scientific">Frigoriglobus tundricola</name>
    <dbReference type="NCBI Taxonomy" id="2774151"/>
    <lineage>
        <taxon>Bacteria</taxon>
        <taxon>Pseudomonadati</taxon>
        <taxon>Planctomycetota</taxon>
        <taxon>Planctomycetia</taxon>
        <taxon>Gemmatales</taxon>
        <taxon>Gemmataceae</taxon>
        <taxon>Frigoriglobus</taxon>
    </lineage>
</organism>
<feature type="repeat" description="WD" evidence="3">
    <location>
        <begin position="139"/>
        <end position="178"/>
    </location>
</feature>
<evidence type="ECO:0008006" key="6">
    <source>
        <dbReference type="Google" id="ProtNLM"/>
    </source>
</evidence>
<protein>
    <recommendedName>
        <fullName evidence="6">WD40 repeat domain-containing protein</fullName>
    </recommendedName>
</protein>
<dbReference type="PRINTS" id="PR00320">
    <property type="entry name" value="GPROTEINBRPT"/>
</dbReference>
<evidence type="ECO:0000256" key="1">
    <source>
        <dbReference type="ARBA" id="ARBA00022574"/>
    </source>
</evidence>
<keyword evidence="2" id="KW-0677">Repeat</keyword>
<evidence type="ECO:0000256" key="2">
    <source>
        <dbReference type="ARBA" id="ARBA00022737"/>
    </source>
</evidence>